<dbReference type="Proteomes" id="UP000244930">
    <property type="component" value="Chromosome"/>
</dbReference>
<evidence type="ECO:0000256" key="5">
    <source>
        <dbReference type="ARBA" id="ARBA00023239"/>
    </source>
</evidence>
<dbReference type="Pfam" id="PF02152">
    <property type="entry name" value="FolB"/>
    <property type="match status" value="1"/>
</dbReference>
<dbReference type="EC" id="4.1.2.25" evidence="6"/>
<sequence>MGADECVIRLEGLALEASIGIYPHELAARQTLLVDLTLCIDGAASGRSDDIRHTVDYDEVVACLEALIAARHFNLLEHLSQVMLDTLGERFAIRRLEVTIAKPAAVPGARRVSVSRMAAWPAAVATKVPAVRAAA</sequence>
<dbReference type="NCBIfam" id="TIGR00526">
    <property type="entry name" value="folB_dom"/>
    <property type="match status" value="1"/>
</dbReference>
<protein>
    <recommendedName>
        <fullName evidence="6">7,8-dihydroneopterin aldolase</fullName>
        <ecNumber evidence="6">4.1.2.25</ecNumber>
    </recommendedName>
</protein>
<evidence type="ECO:0000256" key="1">
    <source>
        <dbReference type="ARBA" id="ARBA00001353"/>
    </source>
</evidence>
<dbReference type="InterPro" id="IPR006157">
    <property type="entry name" value="FolB_dom"/>
</dbReference>
<comment type="pathway">
    <text evidence="2 6">Cofactor biosynthesis; tetrahydrofolate biosynthesis; 2-amino-4-hydroxy-6-hydroxymethyl-7,8-dihydropteridine diphosphate from 7,8-dihydroneopterin triphosphate: step 3/4.</text>
</comment>
<dbReference type="RefSeq" id="WP_108950357.1">
    <property type="nucleotide sequence ID" value="NZ_CP022187.1"/>
</dbReference>
<dbReference type="PANTHER" id="PTHR42844">
    <property type="entry name" value="DIHYDRONEOPTERIN ALDOLASE 1-RELATED"/>
    <property type="match status" value="1"/>
</dbReference>
<dbReference type="PANTHER" id="PTHR42844:SF1">
    <property type="entry name" value="DIHYDRONEOPTERIN ALDOLASE 1-RELATED"/>
    <property type="match status" value="1"/>
</dbReference>
<organism evidence="8 9">
    <name type="scientific">Parazoarcus communis</name>
    <dbReference type="NCBI Taxonomy" id="41977"/>
    <lineage>
        <taxon>Bacteria</taxon>
        <taxon>Pseudomonadati</taxon>
        <taxon>Pseudomonadota</taxon>
        <taxon>Betaproteobacteria</taxon>
        <taxon>Rhodocyclales</taxon>
        <taxon>Zoogloeaceae</taxon>
        <taxon>Parazoarcus</taxon>
    </lineage>
</organism>
<gene>
    <name evidence="8" type="primary">folB</name>
    <name evidence="8" type="ORF">CEW83_16750</name>
</gene>
<keyword evidence="4 6" id="KW-0289">Folate biosynthesis</keyword>
<dbReference type="KEGG" id="acom:CEW83_16750"/>
<dbReference type="GO" id="GO:0046656">
    <property type="term" value="P:folic acid biosynthetic process"/>
    <property type="evidence" value="ECO:0007669"/>
    <property type="project" value="UniProtKB-UniRule"/>
</dbReference>
<evidence type="ECO:0000259" key="7">
    <source>
        <dbReference type="SMART" id="SM00905"/>
    </source>
</evidence>
<evidence type="ECO:0000256" key="4">
    <source>
        <dbReference type="ARBA" id="ARBA00022909"/>
    </source>
</evidence>
<feature type="domain" description="Dihydroneopterin aldolase/epimerase" evidence="7">
    <location>
        <begin position="8"/>
        <end position="116"/>
    </location>
</feature>
<dbReference type="EMBL" id="CP022187">
    <property type="protein sequence ID" value="AWI76658.1"/>
    <property type="molecule type" value="Genomic_DNA"/>
</dbReference>
<evidence type="ECO:0000256" key="6">
    <source>
        <dbReference type="RuleBase" id="RU362079"/>
    </source>
</evidence>
<dbReference type="GO" id="GO:0046654">
    <property type="term" value="P:tetrahydrofolate biosynthetic process"/>
    <property type="evidence" value="ECO:0007669"/>
    <property type="project" value="UniProtKB-UniRule"/>
</dbReference>
<dbReference type="InterPro" id="IPR006156">
    <property type="entry name" value="Dihydroneopterin_aldolase"/>
</dbReference>
<dbReference type="NCBIfam" id="TIGR00525">
    <property type="entry name" value="folB"/>
    <property type="match status" value="1"/>
</dbReference>
<dbReference type="GO" id="GO:0004150">
    <property type="term" value="F:dihydroneopterin aldolase activity"/>
    <property type="evidence" value="ECO:0007669"/>
    <property type="project" value="UniProtKB-UniRule"/>
</dbReference>
<dbReference type="Gene3D" id="3.30.1130.10">
    <property type="match status" value="1"/>
</dbReference>
<comment type="catalytic activity">
    <reaction evidence="1 6">
        <text>7,8-dihydroneopterin = 6-hydroxymethyl-7,8-dihydropterin + glycolaldehyde</text>
        <dbReference type="Rhea" id="RHEA:10540"/>
        <dbReference type="ChEBI" id="CHEBI:17001"/>
        <dbReference type="ChEBI" id="CHEBI:17071"/>
        <dbReference type="ChEBI" id="CHEBI:44841"/>
        <dbReference type="EC" id="4.1.2.25"/>
    </reaction>
</comment>
<dbReference type="SMART" id="SM00905">
    <property type="entry name" value="FolB"/>
    <property type="match status" value="1"/>
</dbReference>
<comment type="function">
    <text evidence="6">Catalyzes the conversion of 7,8-dihydroneopterin to 6-hydroxymethyl-7,8-dihydropterin.</text>
</comment>
<dbReference type="AlphaFoldDB" id="A0A2U8GT65"/>
<dbReference type="UniPathway" id="UPA00077">
    <property type="reaction ID" value="UER00154"/>
</dbReference>
<evidence type="ECO:0000313" key="9">
    <source>
        <dbReference type="Proteomes" id="UP000244930"/>
    </source>
</evidence>
<reference evidence="8 9" key="1">
    <citation type="submission" date="2017-06" db="EMBL/GenBank/DDBJ databases">
        <title>Azoarcus.</title>
        <authorList>
            <person name="Woo J.-H."/>
            <person name="Kim H.-S."/>
        </authorList>
    </citation>
    <scope>NUCLEOTIDE SEQUENCE [LARGE SCALE GENOMIC DNA]</scope>
    <source>
        <strain evidence="8 9">TSPY31</strain>
    </source>
</reference>
<evidence type="ECO:0000256" key="3">
    <source>
        <dbReference type="ARBA" id="ARBA00005708"/>
    </source>
</evidence>
<evidence type="ECO:0000256" key="2">
    <source>
        <dbReference type="ARBA" id="ARBA00005013"/>
    </source>
</evidence>
<dbReference type="GO" id="GO:0005737">
    <property type="term" value="C:cytoplasm"/>
    <property type="evidence" value="ECO:0007669"/>
    <property type="project" value="TreeGrafter"/>
</dbReference>
<dbReference type="InterPro" id="IPR043133">
    <property type="entry name" value="GTP-CH-I_C/QueF"/>
</dbReference>
<proteinExistence type="inferred from homology"/>
<evidence type="ECO:0000313" key="8">
    <source>
        <dbReference type="EMBL" id="AWI76658.1"/>
    </source>
</evidence>
<accession>A0A2U8GT65</accession>
<keyword evidence="5 6" id="KW-0456">Lyase</keyword>
<comment type="similarity">
    <text evidence="3 6">Belongs to the DHNA family.</text>
</comment>
<dbReference type="SUPFAM" id="SSF55620">
    <property type="entry name" value="Tetrahydrobiopterin biosynthesis enzymes-like"/>
    <property type="match status" value="1"/>
</dbReference>
<name>A0A2U8GT65_9RHOO</name>
<keyword evidence="9" id="KW-1185">Reference proteome</keyword>